<dbReference type="AlphaFoldDB" id="A0ABC8SWI9"/>
<protein>
    <submittedName>
        <fullName evidence="1">Uncharacterized protein</fullName>
    </submittedName>
</protein>
<comment type="caution">
    <text evidence="1">The sequence shown here is derived from an EMBL/GenBank/DDBJ whole genome shotgun (WGS) entry which is preliminary data.</text>
</comment>
<organism evidence="1 2">
    <name type="scientific">Ilex paraguariensis</name>
    <name type="common">yerba mate</name>
    <dbReference type="NCBI Taxonomy" id="185542"/>
    <lineage>
        <taxon>Eukaryota</taxon>
        <taxon>Viridiplantae</taxon>
        <taxon>Streptophyta</taxon>
        <taxon>Embryophyta</taxon>
        <taxon>Tracheophyta</taxon>
        <taxon>Spermatophyta</taxon>
        <taxon>Magnoliopsida</taxon>
        <taxon>eudicotyledons</taxon>
        <taxon>Gunneridae</taxon>
        <taxon>Pentapetalae</taxon>
        <taxon>asterids</taxon>
        <taxon>campanulids</taxon>
        <taxon>Aquifoliales</taxon>
        <taxon>Aquifoliaceae</taxon>
        <taxon>Ilex</taxon>
    </lineage>
</organism>
<name>A0ABC8SWI9_9AQUA</name>
<dbReference type="Proteomes" id="UP001642360">
    <property type="component" value="Unassembled WGS sequence"/>
</dbReference>
<dbReference type="EMBL" id="CAUOFW020003680">
    <property type="protein sequence ID" value="CAK9161435.1"/>
    <property type="molecule type" value="Genomic_DNA"/>
</dbReference>
<keyword evidence="2" id="KW-1185">Reference proteome</keyword>
<evidence type="ECO:0000313" key="1">
    <source>
        <dbReference type="EMBL" id="CAK9161435.1"/>
    </source>
</evidence>
<reference evidence="1 2" key="1">
    <citation type="submission" date="2024-02" db="EMBL/GenBank/DDBJ databases">
        <authorList>
            <person name="Vignale AGUSTIN F."/>
            <person name="Sosa J E."/>
            <person name="Modenutti C."/>
        </authorList>
    </citation>
    <scope>NUCLEOTIDE SEQUENCE [LARGE SCALE GENOMIC DNA]</scope>
</reference>
<gene>
    <name evidence="1" type="ORF">ILEXP_LOCUS30235</name>
</gene>
<proteinExistence type="predicted"/>
<evidence type="ECO:0000313" key="2">
    <source>
        <dbReference type="Proteomes" id="UP001642360"/>
    </source>
</evidence>
<sequence length="121" mass="14111">MDDTSSLSSPRSLPAPKQLKYTEGIANGSVRESATLLDQTQKVILLHAKIPTGQLSIKKLAIIGQRGKLWRWRRSYWWLLQFKWKWQKPWKLSEWIKHSDERIMQSRPCMQAMADDMIGSS</sequence>
<accession>A0ABC8SWI9</accession>